<evidence type="ECO:0000313" key="2">
    <source>
        <dbReference type="EMBL" id="GIE01858.1"/>
    </source>
</evidence>
<accession>A0ABQ3YWA9</accession>
<comment type="caution">
    <text evidence="2">The sequence shown here is derived from an EMBL/GenBank/DDBJ whole genome shotgun (WGS) entry which is preliminary data.</text>
</comment>
<dbReference type="InterPro" id="IPR015943">
    <property type="entry name" value="WD40/YVTN_repeat-like_dom_sf"/>
</dbReference>
<name>A0ABQ3YWA9_9ACTN</name>
<dbReference type="InterPro" id="IPR002860">
    <property type="entry name" value="BNR_rpt"/>
</dbReference>
<protein>
    <recommendedName>
        <fullName evidence="4">Exo-alpha-sialidase</fullName>
    </recommendedName>
</protein>
<keyword evidence="1" id="KW-1133">Transmembrane helix</keyword>
<proteinExistence type="predicted"/>
<feature type="transmembrane region" description="Helical" evidence="1">
    <location>
        <begin position="37"/>
        <end position="58"/>
    </location>
</feature>
<dbReference type="InterPro" id="IPR036278">
    <property type="entry name" value="Sialidase_sf"/>
</dbReference>
<keyword evidence="1" id="KW-0812">Transmembrane</keyword>
<evidence type="ECO:0000313" key="3">
    <source>
        <dbReference type="Proteomes" id="UP000637628"/>
    </source>
</evidence>
<dbReference type="Proteomes" id="UP000637628">
    <property type="component" value="Unassembled WGS sequence"/>
</dbReference>
<gene>
    <name evidence="2" type="ORF">Adu01nite_32080</name>
</gene>
<keyword evidence="1" id="KW-0472">Membrane</keyword>
<sequence>MLETDFDRLRSEAGEAVRQPDFSTVRRRAGRIRRRRAVTSSAVFVATVLTVTGLGYAVHSVSETRSAAGPAPVISGAPDGAWPRTISVTSDGPALYVLLTRCAACDTELYVSSDGGKTWQPRTTPPETPRSATLIPLAAGVVAWRGAVGSAITPEPLWITSDGGRVWRQAVAGTQPSAAVPAGARPVDCALLWISTCAVGVVDPATGRFAPSAGRPTGITVQPGWASQVTVPIGGHLWVPGLDSATNKPAVAVSADAGRTWHTHVFTDGVAAVPRVAAGSGDTAYVLTYRSEDVVDAHYTTDGGTTWQDGDTIRDAQPTIGFVTADGSHVVGMGTGLVAARGNGRYTPVELPGYEDPAQAPPVVARPAADRYLVISAYGPYLSTDGRNWEQVRLP</sequence>
<organism evidence="2 3">
    <name type="scientific">Paractinoplanes durhamensis</name>
    <dbReference type="NCBI Taxonomy" id="113563"/>
    <lineage>
        <taxon>Bacteria</taxon>
        <taxon>Bacillati</taxon>
        <taxon>Actinomycetota</taxon>
        <taxon>Actinomycetes</taxon>
        <taxon>Micromonosporales</taxon>
        <taxon>Micromonosporaceae</taxon>
        <taxon>Paractinoplanes</taxon>
    </lineage>
</organism>
<dbReference type="RefSeq" id="WP_203727631.1">
    <property type="nucleotide sequence ID" value="NZ_BAAATX010000005.1"/>
</dbReference>
<dbReference type="SUPFAM" id="SSF50939">
    <property type="entry name" value="Sialidases"/>
    <property type="match status" value="1"/>
</dbReference>
<keyword evidence="3" id="KW-1185">Reference proteome</keyword>
<evidence type="ECO:0008006" key="4">
    <source>
        <dbReference type="Google" id="ProtNLM"/>
    </source>
</evidence>
<dbReference type="Gene3D" id="2.130.10.10">
    <property type="entry name" value="YVTN repeat-like/Quinoprotein amine dehydrogenase"/>
    <property type="match status" value="2"/>
</dbReference>
<dbReference type="EMBL" id="BOML01000027">
    <property type="protein sequence ID" value="GIE01858.1"/>
    <property type="molecule type" value="Genomic_DNA"/>
</dbReference>
<dbReference type="Pfam" id="PF02012">
    <property type="entry name" value="BNR"/>
    <property type="match status" value="1"/>
</dbReference>
<evidence type="ECO:0000256" key="1">
    <source>
        <dbReference type="SAM" id="Phobius"/>
    </source>
</evidence>
<reference evidence="2 3" key="1">
    <citation type="submission" date="2021-01" db="EMBL/GenBank/DDBJ databases">
        <title>Whole genome shotgun sequence of Actinoplanes durhamensis NBRC 14914.</title>
        <authorList>
            <person name="Komaki H."/>
            <person name="Tamura T."/>
        </authorList>
    </citation>
    <scope>NUCLEOTIDE SEQUENCE [LARGE SCALE GENOMIC DNA]</scope>
    <source>
        <strain evidence="2 3">NBRC 14914</strain>
    </source>
</reference>